<dbReference type="Pfam" id="PF18318">
    <property type="entry name" value="Gln-synt_C-ter"/>
    <property type="match status" value="1"/>
</dbReference>
<dbReference type="GO" id="GO:0006542">
    <property type="term" value="P:glutamine biosynthetic process"/>
    <property type="evidence" value="ECO:0007669"/>
    <property type="project" value="InterPro"/>
</dbReference>
<evidence type="ECO:0000256" key="1">
    <source>
        <dbReference type="PROSITE-ProRule" id="PRU01330"/>
    </source>
</evidence>
<comment type="caution">
    <text evidence="5">The sequence shown here is derived from an EMBL/GenBank/DDBJ whole genome shotgun (WGS) entry which is preliminary data.</text>
</comment>
<dbReference type="GO" id="GO:0004356">
    <property type="term" value="F:glutamine synthetase activity"/>
    <property type="evidence" value="ECO:0007669"/>
    <property type="project" value="InterPro"/>
</dbReference>
<dbReference type="PANTHER" id="PTHR42974">
    <property type="entry name" value="GLUTAMINE SYNTHETASE"/>
    <property type="match status" value="1"/>
</dbReference>
<dbReference type="AlphaFoldDB" id="A0A412PG80"/>
<evidence type="ECO:0000259" key="4">
    <source>
        <dbReference type="PROSITE" id="PS51987"/>
    </source>
</evidence>
<dbReference type="InterPro" id="IPR014746">
    <property type="entry name" value="Gln_synth/guanido_kin_cat_dom"/>
</dbReference>
<reference evidence="5 6" key="1">
    <citation type="submission" date="2018-08" db="EMBL/GenBank/DDBJ databases">
        <title>A genome reference for cultivated species of the human gut microbiota.</title>
        <authorList>
            <person name="Zou Y."/>
            <person name="Xue W."/>
            <person name="Luo G."/>
        </authorList>
    </citation>
    <scope>NUCLEOTIDE SEQUENCE [LARGE SCALE GENOMIC DNA]</scope>
    <source>
        <strain evidence="5 6">AF18-46</strain>
    </source>
</reference>
<protein>
    <submittedName>
        <fullName evidence="5">Glutamine synthetase type III</fullName>
    </submittedName>
</protein>
<sequence length="697" mass="79007">MEDLFKDFGSKVFGEKEMKSRLPRPVYLSWKKTVANEEMLDRTTADAIAHAMKLWALNNGATHFTHWFQPMTGGTAEKHDSFLEPDMNGEPFARFSGKMLIKGEPDASSFPNGGLRTTFEARGYTYWDVKSPVFIRDNILCIPTVFVSYSGEALDKKDPLLKSLEALSKAATRVVNILGDKDVKSCDISVGLEQEYFLIDRKYFERRLDLRFTGRTLFGAPSPKTQELEDHYFGAIPPRVAAFMKEANQELWKLGIYAKTEHNEVAPGQFELAPIFTNGNVAVDQNHLIMDILRETAKKHGFACLLHEKPFQGINGSGKHDNYSIITDDGQNLFSPGDKPAENIRFLLFVCAFIRAVDTYPLLLRLSASCTGNDHRLGASEAPPAIISIYLGSYIESILYDIYTKNSKKPITQEEKIAFNPVTGLSYIPHDNTDRNRTSPLAFTGNKFEFRMLGSSMSASFSNTVLNAIMAESLNQIADELEGIKYIQDIREKALTICRNLIEKHKRILFSGDGYSEEWEKEAKRRGLPNVKSFIESTEVLNDPSVINLFTSLNIYSEKELAANRIILQEQYEKIMGIEVRTMIEMARKDILPAQIAELKFYNDTINTSGKNTPKFIHNHTKALSSLVDQTYQAIQELEEAWQKVTAIGNTFEIGQNIYYKINPLMEKLRASVDAYEQIAAREFYKLPSYEDILFNI</sequence>
<dbReference type="PANTHER" id="PTHR42974:SF1">
    <property type="entry name" value="TYPE-3 GLUTAMINE SYNTHETASE"/>
    <property type="match status" value="1"/>
</dbReference>
<dbReference type="Gene3D" id="1.20.120.1560">
    <property type="match status" value="1"/>
</dbReference>
<dbReference type="InterPro" id="IPR008146">
    <property type="entry name" value="Gln_synth_cat_dom"/>
</dbReference>
<evidence type="ECO:0000313" key="6">
    <source>
        <dbReference type="Proteomes" id="UP000284731"/>
    </source>
</evidence>
<dbReference type="Proteomes" id="UP000284731">
    <property type="component" value="Unassembled WGS sequence"/>
</dbReference>
<dbReference type="PROSITE" id="PS51987">
    <property type="entry name" value="GS_CATALYTIC"/>
    <property type="match status" value="1"/>
</dbReference>
<evidence type="ECO:0000313" key="5">
    <source>
        <dbReference type="EMBL" id="RGT56450.1"/>
    </source>
</evidence>
<comment type="similarity">
    <text evidence="1 2">Belongs to the glutamine synthetase family.</text>
</comment>
<feature type="domain" description="GS beta-grasp" evidence="3">
    <location>
        <begin position="62"/>
        <end position="151"/>
    </location>
</feature>
<feature type="domain" description="GS catalytic" evidence="4">
    <location>
        <begin position="156"/>
        <end position="591"/>
    </location>
</feature>
<evidence type="ECO:0000256" key="2">
    <source>
        <dbReference type="RuleBase" id="RU000384"/>
    </source>
</evidence>
<name>A0A412PG80_9FIRM</name>
<proteinExistence type="inferred from homology"/>
<dbReference type="InterPro" id="IPR022147">
    <property type="entry name" value="GSIII_N"/>
</dbReference>
<accession>A0A412PG80</accession>
<gene>
    <name evidence="5" type="ORF">DWX20_06515</name>
</gene>
<dbReference type="InterPro" id="IPR027303">
    <property type="entry name" value="Gln_synth_gly_rich_site"/>
</dbReference>
<dbReference type="SUPFAM" id="SSF55931">
    <property type="entry name" value="Glutamine synthetase/guanido kinase"/>
    <property type="match status" value="1"/>
</dbReference>
<organism evidence="5 6">
    <name type="scientific">Solobacterium moorei</name>
    <dbReference type="NCBI Taxonomy" id="102148"/>
    <lineage>
        <taxon>Bacteria</taxon>
        <taxon>Bacillati</taxon>
        <taxon>Bacillota</taxon>
        <taxon>Erysipelotrichia</taxon>
        <taxon>Erysipelotrichales</taxon>
        <taxon>Erysipelotrichaceae</taxon>
        <taxon>Solobacterium</taxon>
    </lineage>
</organism>
<dbReference type="RefSeq" id="WP_118764900.1">
    <property type="nucleotide sequence ID" value="NZ_CABJCF010000002.1"/>
</dbReference>
<dbReference type="Gene3D" id="3.30.590.10">
    <property type="entry name" value="Glutamine synthetase/guanido kinase, catalytic domain"/>
    <property type="match status" value="1"/>
</dbReference>
<dbReference type="PROSITE" id="PS51986">
    <property type="entry name" value="GS_BETA_GRASP"/>
    <property type="match status" value="1"/>
</dbReference>
<dbReference type="EMBL" id="QRWX01000002">
    <property type="protein sequence ID" value="RGT56450.1"/>
    <property type="molecule type" value="Genomic_DNA"/>
</dbReference>
<dbReference type="InterPro" id="IPR052725">
    <property type="entry name" value="GS_Type-3"/>
</dbReference>
<dbReference type="SMART" id="SM01230">
    <property type="entry name" value="Gln-synt_C"/>
    <property type="match status" value="1"/>
</dbReference>
<dbReference type="Pfam" id="PF12437">
    <property type="entry name" value="GSIII_N"/>
    <property type="match status" value="1"/>
</dbReference>
<evidence type="ECO:0000259" key="3">
    <source>
        <dbReference type="PROSITE" id="PS51986"/>
    </source>
</evidence>
<dbReference type="InterPro" id="IPR040577">
    <property type="entry name" value="Gln-synt_C"/>
</dbReference>
<dbReference type="Pfam" id="PF00120">
    <property type="entry name" value="Gln-synt_C"/>
    <property type="match status" value="1"/>
</dbReference>
<dbReference type="InterPro" id="IPR008147">
    <property type="entry name" value="Gln_synt_N"/>
</dbReference>
<dbReference type="PROSITE" id="PS00181">
    <property type="entry name" value="GLNA_ATP"/>
    <property type="match status" value="1"/>
</dbReference>